<evidence type="ECO:0000256" key="1">
    <source>
        <dbReference type="SAM" id="MobiDB-lite"/>
    </source>
</evidence>
<protein>
    <submittedName>
        <fullName evidence="2">Uncharacterized protein</fullName>
    </submittedName>
</protein>
<reference evidence="2" key="1">
    <citation type="submission" date="2014-11" db="EMBL/GenBank/DDBJ databases">
        <authorList>
            <person name="Amaro Gonzalez C."/>
        </authorList>
    </citation>
    <scope>NUCLEOTIDE SEQUENCE</scope>
</reference>
<organism evidence="2">
    <name type="scientific">Anguilla anguilla</name>
    <name type="common">European freshwater eel</name>
    <name type="synonym">Muraena anguilla</name>
    <dbReference type="NCBI Taxonomy" id="7936"/>
    <lineage>
        <taxon>Eukaryota</taxon>
        <taxon>Metazoa</taxon>
        <taxon>Chordata</taxon>
        <taxon>Craniata</taxon>
        <taxon>Vertebrata</taxon>
        <taxon>Euteleostomi</taxon>
        <taxon>Actinopterygii</taxon>
        <taxon>Neopterygii</taxon>
        <taxon>Teleostei</taxon>
        <taxon>Anguilliformes</taxon>
        <taxon>Anguillidae</taxon>
        <taxon>Anguilla</taxon>
    </lineage>
</organism>
<name>A0A0E9SPN9_ANGAN</name>
<feature type="compositionally biased region" description="Polar residues" evidence="1">
    <location>
        <begin position="1"/>
        <end position="10"/>
    </location>
</feature>
<dbReference type="AlphaFoldDB" id="A0A0E9SPN9"/>
<accession>A0A0E9SPN9</accession>
<evidence type="ECO:0000313" key="2">
    <source>
        <dbReference type="EMBL" id="JAH43251.1"/>
    </source>
</evidence>
<feature type="region of interest" description="Disordered" evidence="1">
    <location>
        <begin position="1"/>
        <end position="21"/>
    </location>
</feature>
<dbReference type="EMBL" id="GBXM01065326">
    <property type="protein sequence ID" value="JAH43251.1"/>
    <property type="molecule type" value="Transcribed_RNA"/>
</dbReference>
<reference evidence="2" key="2">
    <citation type="journal article" date="2015" name="Fish Shellfish Immunol.">
        <title>Early steps in the European eel (Anguilla anguilla)-Vibrio vulnificus interaction in the gills: Role of the RtxA13 toxin.</title>
        <authorList>
            <person name="Callol A."/>
            <person name="Pajuelo D."/>
            <person name="Ebbesson L."/>
            <person name="Teles M."/>
            <person name="MacKenzie S."/>
            <person name="Amaro C."/>
        </authorList>
    </citation>
    <scope>NUCLEOTIDE SEQUENCE</scope>
</reference>
<proteinExistence type="predicted"/>
<sequence>MYSARQQSPNKMHFSSFFFTM</sequence>